<dbReference type="Gene3D" id="3.90.550.10">
    <property type="entry name" value="Spore Coat Polysaccharide Biosynthesis Protein SpsA, Chain A"/>
    <property type="match status" value="1"/>
</dbReference>
<evidence type="ECO:0000259" key="1">
    <source>
        <dbReference type="Pfam" id="PF00535"/>
    </source>
</evidence>
<dbReference type="EMBL" id="PHRG01000009">
    <property type="protein sequence ID" value="PJO74492.1"/>
    <property type="molecule type" value="Genomic_DNA"/>
</dbReference>
<dbReference type="Proteomes" id="UP000243446">
    <property type="component" value="Unassembled WGS sequence"/>
</dbReference>
<protein>
    <submittedName>
        <fullName evidence="2">Glycosyl transferase family 2</fullName>
    </submittedName>
</protein>
<accession>A0A2H9YPC2</accession>
<dbReference type="GeneID" id="97178190"/>
<dbReference type="AlphaFoldDB" id="A0A2H9YPC2"/>
<reference evidence="2 3" key="1">
    <citation type="submission" date="2017-11" db="EMBL/GenBank/DDBJ databases">
        <title>Revising the taxonomy of the Acinetobacter lwoffii group: the description of Acinetobacter pseudolwoffii sp. nov. and emended description of Acinetobacter lwoffii.</title>
        <authorList>
            <person name="Nemec A."/>
            <person name="Radolfova-Krizova L."/>
        </authorList>
    </citation>
    <scope>NUCLEOTIDE SEQUENCE [LARGE SCALE GENOMIC DNA]</scope>
    <source>
        <strain evidence="2 3">ANC 5044</strain>
    </source>
</reference>
<dbReference type="InterPro" id="IPR001173">
    <property type="entry name" value="Glyco_trans_2-like"/>
</dbReference>
<sequence length="295" mass="34609">MINGQALVSVIIPSYNHEKFVCDSIQSVINQSYQNIELIVIDDGSTDSSVKKIQELIPRCEKRFTRFEFRHRPNKGLSATLNEALEWAQGEYFSSLASDDIILEDKIKIQSEFLKHNKNCIAVFGGISVIDHDSNQVKNRIKKRKNYSFEQILLLEHELPAMTQLIRSNALKKIGGYDAEVKIEDWYMWLLLAQEGELCYLPVLFAKYRLHDNNMHKQTSLMHDSRMMILNEYQNHILFNKAKKRALWINAFELGLISKNKSLEKVLGILKEYPSEILTYDFFRFFYWLLIKKDF</sequence>
<comment type="caution">
    <text evidence="2">The sequence shown here is derived from an EMBL/GenBank/DDBJ whole genome shotgun (WGS) entry which is preliminary data.</text>
</comment>
<evidence type="ECO:0000313" key="3">
    <source>
        <dbReference type="Proteomes" id="UP000243446"/>
    </source>
</evidence>
<dbReference type="RefSeq" id="WP_100535467.1">
    <property type="nucleotide sequence ID" value="NZ_CBDBYO010000048.1"/>
</dbReference>
<name>A0A2H9YPC2_9GAMM</name>
<dbReference type="GO" id="GO:0016758">
    <property type="term" value="F:hexosyltransferase activity"/>
    <property type="evidence" value="ECO:0007669"/>
    <property type="project" value="UniProtKB-ARBA"/>
</dbReference>
<dbReference type="InterPro" id="IPR029044">
    <property type="entry name" value="Nucleotide-diphossugar_trans"/>
</dbReference>
<proteinExistence type="predicted"/>
<dbReference type="SUPFAM" id="SSF53448">
    <property type="entry name" value="Nucleotide-diphospho-sugar transferases"/>
    <property type="match status" value="1"/>
</dbReference>
<gene>
    <name evidence="2" type="ORF">CWI32_12850</name>
</gene>
<evidence type="ECO:0000313" key="2">
    <source>
        <dbReference type="EMBL" id="PJO74492.1"/>
    </source>
</evidence>
<dbReference type="PANTHER" id="PTHR22916">
    <property type="entry name" value="GLYCOSYLTRANSFERASE"/>
    <property type="match status" value="1"/>
</dbReference>
<feature type="domain" description="Glycosyltransferase 2-like" evidence="1">
    <location>
        <begin position="9"/>
        <end position="154"/>
    </location>
</feature>
<organism evidence="2 3">
    <name type="scientific">Acinetobacter pseudolwoffii</name>
    <dbReference type="NCBI Taxonomy" id="2053287"/>
    <lineage>
        <taxon>Bacteria</taxon>
        <taxon>Pseudomonadati</taxon>
        <taxon>Pseudomonadota</taxon>
        <taxon>Gammaproteobacteria</taxon>
        <taxon>Moraxellales</taxon>
        <taxon>Moraxellaceae</taxon>
        <taxon>Acinetobacter</taxon>
    </lineage>
</organism>
<keyword evidence="2" id="KW-0808">Transferase</keyword>
<dbReference type="PANTHER" id="PTHR22916:SF3">
    <property type="entry name" value="UDP-GLCNAC:BETAGAL BETA-1,3-N-ACETYLGLUCOSAMINYLTRANSFERASE-LIKE PROTEIN 1"/>
    <property type="match status" value="1"/>
</dbReference>
<dbReference type="Pfam" id="PF00535">
    <property type="entry name" value="Glycos_transf_2"/>
    <property type="match status" value="1"/>
</dbReference>